<accession>A0A098BVP9</accession>
<dbReference type="RefSeq" id="WP_040275483.1">
    <property type="nucleotide sequence ID" value="NZ_JASHLC010000001.1"/>
</dbReference>
<evidence type="ECO:0008006" key="3">
    <source>
        <dbReference type="Google" id="ProtNLM"/>
    </source>
</evidence>
<organism evidence="1 2">
    <name type="scientific">Rhodococcus ruber</name>
    <dbReference type="NCBI Taxonomy" id="1830"/>
    <lineage>
        <taxon>Bacteria</taxon>
        <taxon>Bacillati</taxon>
        <taxon>Actinomycetota</taxon>
        <taxon>Actinomycetes</taxon>
        <taxon>Mycobacteriales</taxon>
        <taxon>Nocardiaceae</taxon>
        <taxon>Rhodococcus</taxon>
    </lineage>
</organism>
<sequence>MGIKLEVTNTYGGFGKLVNDQRLNAGSLILIDPAHPVSPWSAGVPSGSVPNLAAPMTALTVGAGAETLPVTNTIAAGSGLVERTSKGGLHVIMSKTASVAAQVLTLDLTTALMTYLNANPGHSLFLSAWGRTTRARTIGSGPAAIPLVGLRSTSTSTFTPWTSLYHASSGNIATDPGTSNTNYIGRTVGTLSSGLGSFRADLGITSRAASWVSTLNTRFVELGNALSTATNHAPSQILYAVCLEDLTVSGRSYIEASQMDAALYAQAFGAGGRYASDTFTNPTTLP</sequence>
<proteinExistence type="predicted"/>
<dbReference type="OrthoDB" id="6836702at2"/>
<evidence type="ECO:0000313" key="1">
    <source>
        <dbReference type="EMBL" id="CDZ92310.1"/>
    </source>
</evidence>
<protein>
    <recommendedName>
        <fullName evidence="3">Minor tail protein</fullName>
    </recommendedName>
</protein>
<name>A0A098BVP9_9NOCA</name>
<dbReference type="Proteomes" id="UP000042997">
    <property type="component" value="Unassembled WGS sequence"/>
</dbReference>
<evidence type="ECO:0000313" key="2">
    <source>
        <dbReference type="Proteomes" id="UP000042997"/>
    </source>
</evidence>
<dbReference type="AlphaFoldDB" id="A0A098BVP9"/>
<dbReference type="EMBL" id="CCSD01000109">
    <property type="protein sequence ID" value="CDZ92310.1"/>
    <property type="molecule type" value="Genomic_DNA"/>
</dbReference>
<reference evidence="1 2" key="1">
    <citation type="journal article" date="2014" name="Genome Announc.">
        <title>Draft Genome Sequence of Propane- and Butane-Oxidizing Actinobacterium Rhodococcus ruber IEGM 231.</title>
        <authorList>
            <person name="Ivshina I.B."/>
            <person name="Kuyukina M.S."/>
            <person name="Krivoruchko A.V."/>
            <person name="Barbe V."/>
            <person name="Fischer C."/>
        </authorList>
    </citation>
    <scope>NUCLEOTIDE SEQUENCE [LARGE SCALE GENOMIC DNA]</scope>
</reference>
<gene>
    <name evidence="1" type="ORF">RHRU231_930189</name>
</gene>